<evidence type="ECO:0000256" key="3">
    <source>
        <dbReference type="SAM" id="MobiDB-lite"/>
    </source>
</evidence>
<dbReference type="Proteomes" id="UP000245609">
    <property type="component" value="Unassembled WGS sequence"/>
</dbReference>
<protein>
    <submittedName>
        <fullName evidence="4">Uncharacterized protein</fullName>
    </submittedName>
</protein>
<organism evidence="4 5">
    <name type="scientific">Smittium megazygosporum</name>
    <dbReference type="NCBI Taxonomy" id="133381"/>
    <lineage>
        <taxon>Eukaryota</taxon>
        <taxon>Fungi</taxon>
        <taxon>Fungi incertae sedis</taxon>
        <taxon>Zoopagomycota</taxon>
        <taxon>Kickxellomycotina</taxon>
        <taxon>Harpellomycetes</taxon>
        <taxon>Harpellales</taxon>
        <taxon>Legeriomycetaceae</taxon>
        <taxon>Smittium</taxon>
    </lineage>
</organism>
<gene>
    <name evidence="4" type="ORF">BB560_007208</name>
</gene>
<dbReference type="AlphaFoldDB" id="A0A2T9XXW2"/>
<feature type="region of interest" description="Disordered" evidence="3">
    <location>
        <begin position="1"/>
        <end position="31"/>
    </location>
</feature>
<proteinExistence type="predicted"/>
<dbReference type="EMBL" id="MBFS01003777">
    <property type="protein sequence ID" value="PVU84932.1"/>
    <property type="molecule type" value="Genomic_DNA"/>
</dbReference>
<evidence type="ECO:0000256" key="1">
    <source>
        <dbReference type="ARBA" id="ARBA00022574"/>
    </source>
</evidence>
<comment type="caution">
    <text evidence="4">The sequence shown here is derived from an EMBL/GenBank/DDBJ whole genome shotgun (WGS) entry which is preliminary data.</text>
</comment>
<dbReference type="SUPFAM" id="SSF50998">
    <property type="entry name" value="Quinoprotein alcohol dehydrogenase-like"/>
    <property type="match status" value="1"/>
</dbReference>
<evidence type="ECO:0000313" key="5">
    <source>
        <dbReference type="Proteomes" id="UP000245609"/>
    </source>
</evidence>
<accession>A0A2T9XXW2</accession>
<dbReference type="InterPro" id="IPR015943">
    <property type="entry name" value="WD40/YVTN_repeat-like_dom_sf"/>
</dbReference>
<keyword evidence="1" id="KW-0853">WD repeat</keyword>
<dbReference type="PANTHER" id="PTHR44472">
    <property type="entry name" value="DDB1- AND CUL4-ASSOCIATED FACTOR 4-RELATED"/>
    <property type="match status" value="1"/>
</dbReference>
<evidence type="ECO:0000256" key="2">
    <source>
        <dbReference type="ARBA" id="ARBA00022737"/>
    </source>
</evidence>
<dbReference type="OrthoDB" id="366230at2759"/>
<keyword evidence="5" id="KW-1185">Reference proteome</keyword>
<dbReference type="InterPro" id="IPR011047">
    <property type="entry name" value="Quinoprotein_ADH-like_sf"/>
</dbReference>
<name>A0A2T9XXW2_9FUNG</name>
<reference evidence="4 5" key="1">
    <citation type="journal article" date="2018" name="MBio">
        <title>Comparative Genomics Reveals the Core Gene Toolbox for the Fungus-Insect Symbiosis.</title>
        <authorList>
            <person name="Wang Y."/>
            <person name="Stata M."/>
            <person name="Wang W."/>
            <person name="Stajich J.E."/>
            <person name="White M.M."/>
            <person name="Moncalvo J.M."/>
        </authorList>
    </citation>
    <scope>NUCLEOTIDE SEQUENCE [LARGE SCALE GENOMIC DNA]</scope>
    <source>
        <strain evidence="4 5">SC-DP-2</strain>
    </source>
</reference>
<evidence type="ECO:0000313" key="4">
    <source>
        <dbReference type="EMBL" id="PVU84932.1"/>
    </source>
</evidence>
<dbReference type="PANTHER" id="PTHR44472:SF1">
    <property type="entry name" value="DDB1 AND CUL4 ASSOCIATED FACTOR 4"/>
    <property type="match status" value="1"/>
</dbReference>
<sequence length="464" mass="52400">MPNKPNNFQRKKKSNASNQNRSSQTKKKARMPELKGFYFDYEKNRYFPLVPLSKLPASSNALQEISYSSQNDHSGNSRSDLNLPVSRLKYLKNKTIDKKDQKMNRSRKINQKATLNIPGMIFSSRISLKFSFNPSLKNRELLSSTLLKNKTNVYPCPIVSQSIFPGEGTICKIKTLESNSSLLCGTSKGSICNLKFKTDSKNSYSEISNYHCFANESAGKVTNIAHLDSERFIFSTLGGENVSGSVNVFNMHNAVLNRISNMNKSIFSVSTQTKDSYSAYSNFIAVGGEHCLSVYDSQTFSNLFNRRTRSDILSTIFFDGNQNCVLSGKRNGSICLYDVRNKDKPSVYFLHNSGIYLSDIRFISETHNNNINKNVVHSYEFGNNRFNMNTSISVSPDKSVLAVGIDQKIKLWDIFSFKLLNELSTPQDITCISLNPNSIYRRTSICAPINLLVSSNKNIYKFEM</sequence>
<keyword evidence="2" id="KW-0677">Repeat</keyword>
<dbReference type="Gene3D" id="2.130.10.10">
    <property type="entry name" value="YVTN repeat-like/Quinoprotein amine dehydrogenase"/>
    <property type="match status" value="2"/>
</dbReference>
<dbReference type="STRING" id="133381.A0A2T9XXW2"/>
<dbReference type="InterPro" id="IPR052254">
    <property type="entry name" value="CUL4-DDB1_E3_ligase_receptor"/>
</dbReference>